<protein>
    <submittedName>
        <fullName evidence="1">Uncharacterized protein</fullName>
    </submittedName>
</protein>
<dbReference type="EMBL" id="JABSTQ010001301">
    <property type="protein sequence ID" value="KAG0444891.1"/>
    <property type="molecule type" value="Genomic_DNA"/>
</dbReference>
<feature type="non-terminal residue" evidence="1">
    <location>
        <position position="111"/>
    </location>
</feature>
<keyword evidence="2" id="KW-1185">Reference proteome</keyword>
<organism evidence="1 2">
    <name type="scientific">Ixodes persulcatus</name>
    <name type="common">Taiga tick</name>
    <dbReference type="NCBI Taxonomy" id="34615"/>
    <lineage>
        <taxon>Eukaryota</taxon>
        <taxon>Metazoa</taxon>
        <taxon>Ecdysozoa</taxon>
        <taxon>Arthropoda</taxon>
        <taxon>Chelicerata</taxon>
        <taxon>Arachnida</taxon>
        <taxon>Acari</taxon>
        <taxon>Parasitiformes</taxon>
        <taxon>Ixodida</taxon>
        <taxon>Ixodoidea</taxon>
        <taxon>Ixodidae</taxon>
        <taxon>Ixodinae</taxon>
        <taxon>Ixodes</taxon>
    </lineage>
</organism>
<evidence type="ECO:0000313" key="1">
    <source>
        <dbReference type="EMBL" id="KAG0444891.1"/>
    </source>
</evidence>
<proteinExistence type="predicted"/>
<comment type="caution">
    <text evidence="1">The sequence shown here is derived from an EMBL/GenBank/DDBJ whole genome shotgun (WGS) entry which is preliminary data.</text>
</comment>
<evidence type="ECO:0000313" key="2">
    <source>
        <dbReference type="Proteomes" id="UP000805193"/>
    </source>
</evidence>
<sequence length="111" mass="12102">CASLQIQKKSNIPSRGVIPMGEQQEDALQGAASAERPTRSPVRKTKLHKTTGEGASCTPPDKTTVARPIEKPAVFPRTLTPSYTHDIHSILDRGSQVDCIFLDFAKAFDKL</sequence>
<reference evidence="1 2" key="1">
    <citation type="journal article" date="2020" name="Cell">
        <title>Large-Scale Comparative Analyses of Tick Genomes Elucidate Their Genetic Diversity and Vector Capacities.</title>
        <authorList>
            <consortium name="Tick Genome and Microbiome Consortium (TIGMIC)"/>
            <person name="Jia N."/>
            <person name="Wang J."/>
            <person name="Shi W."/>
            <person name="Du L."/>
            <person name="Sun Y."/>
            <person name="Zhan W."/>
            <person name="Jiang J.F."/>
            <person name="Wang Q."/>
            <person name="Zhang B."/>
            <person name="Ji P."/>
            <person name="Bell-Sakyi L."/>
            <person name="Cui X.M."/>
            <person name="Yuan T.T."/>
            <person name="Jiang B.G."/>
            <person name="Yang W.F."/>
            <person name="Lam T.T."/>
            <person name="Chang Q.C."/>
            <person name="Ding S.J."/>
            <person name="Wang X.J."/>
            <person name="Zhu J.G."/>
            <person name="Ruan X.D."/>
            <person name="Zhao L."/>
            <person name="Wei J.T."/>
            <person name="Ye R.Z."/>
            <person name="Que T.C."/>
            <person name="Du C.H."/>
            <person name="Zhou Y.H."/>
            <person name="Cheng J.X."/>
            <person name="Dai P.F."/>
            <person name="Guo W.B."/>
            <person name="Han X.H."/>
            <person name="Huang E.J."/>
            <person name="Li L.F."/>
            <person name="Wei W."/>
            <person name="Gao Y.C."/>
            <person name="Liu J.Z."/>
            <person name="Shao H.Z."/>
            <person name="Wang X."/>
            <person name="Wang C.C."/>
            <person name="Yang T.C."/>
            <person name="Huo Q.B."/>
            <person name="Li W."/>
            <person name="Chen H.Y."/>
            <person name="Chen S.E."/>
            <person name="Zhou L.G."/>
            <person name="Ni X.B."/>
            <person name="Tian J.H."/>
            <person name="Sheng Y."/>
            <person name="Liu T."/>
            <person name="Pan Y.S."/>
            <person name="Xia L.Y."/>
            <person name="Li J."/>
            <person name="Zhao F."/>
            <person name="Cao W.C."/>
        </authorList>
    </citation>
    <scope>NUCLEOTIDE SEQUENCE [LARGE SCALE GENOMIC DNA]</scope>
    <source>
        <strain evidence="1">Iper-2018</strain>
    </source>
</reference>
<gene>
    <name evidence="1" type="ORF">HPB47_013261</name>
</gene>
<accession>A0AC60R0M5</accession>
<name>A0AC60R0M5_IXOPE</name>
<feature type="non-terminal residue" evidence="1">
    <location>
        <position position="1"/>
    </location>
</feature>
<dbReference type="Proteomes" id="UP000805193">
    <property type="component" value="Unassembled WGS sequence"/>
</dbReference>